<dbReference type="AlphaFoldDB" id="A0A840PVU2"/>
<dbReference type="RefSeq" id="WP_185056813.1">
    <property type="nucleotide sequence ID" value="NZ_BAABIX010000005.1"/>
</dbReference>
<dbReference type="InterPro" id="IPR027575">
    <property type="entry name" value="LD_lanti_pre"/>
</dbReference>
<proteinExistence type="predicted"/>
<protein>
    <submittedName>
        <fullName evidence="1">FxLD family lantipeptide</fullName>
    </submittedName>
</protein>
<sequence>MTAAIAFDGSTTVVSEEDWDLDMQVIESSYPIAALACDTNDGCGSTCASACNSSAADPA</sequence>
<evidence type="ECO:0000313" key="1">
    <source>
        <dbReference type="EMBL" id="MBB5140005.1"/>
    </source>
</evidence>
<dbReference type="Proteomes" id="UP000578449">
    <property type="component" value="Unassembled WGS sequence"/>
</dbReference>
<evidence type="ECO:0000313" key="2">
    <source>
        <dbReference type="Proteomes" id="UP000578449"/>
    </source>
</evidence>
<reference evidence="1 2" key="1">
    <citation type="submission" date="2020-08" db="EMBL/GenBank/DDBJ databases">
        <title>Genomic Encyclopedia of Type Strains, Phase IV (KMG-IV): sequencing the most valuable type-strain genomes for metagenomic binning, comparative biology and taxonomic classification.</title>
        <authorList>
            <person name="Goeker M."/>
        </authorList>
    </citation>
    <scope>NUCLEOTIDE SEQUENCE [LARGE SCALE GENOMIC DNA]</scope>
    <source>
        <strain evidence="1 2">DSM 45615</strain>
    </source>
</reference>
<dbReference type="NCBIfam" id="TIGR04363">
    <property type="entry name" value="LD_lanti_pre"/>
    <property type="match status" value="1"/>
</dbReference>
<comment type="caution">
    <text evidence="1">The sequence shown here is derived from an EMBL/GenBank/DDBJ whole genome shotgun (WGS) entry which is preliminary data.</text>
</comment>
<dbReference type="EMBL" id="JACHGN010000035">
    <property type="protein sequence ID" value="MBB5140005.1"/>
    <property type="molecule type" value="Genomic_DNA"/>
</dbReference>
<accession>A0A840PVU2</accession>
<organism evidence="1 2">
    <name type="scientific">Thermocatellispora tengchongensis</name>
    <dbReference type="NCBI Taxonomy" id="1073253"/>
    <lineage>
        <taxon>Bacteria</taxon>
        <taxon>Bacillati</taxon>
        <taxon>Actinomycetota</taxon>
        <taxon>Actinomycetes</taxon>
        <taxon>Streptosporangiales</taxon>
        <taxon>Streptosporangiaceae</taxon>
        <taxon>Thermocatellispora</taxon>
    </lineage>
</organism>
<gene>
    <name evidence="1" type="ORF">HNP84_009770</name>
</gene>
<name>A0A840PVU2_9ACTN</name>
<keyword evidence="2" id="KW-1185">Reference proteome</keyword>